<organism evidence="2 3">
    <name type="scientific">Photinus pyralis</name>
    <name type="common">Common eastern firefly</name>
    <name type="synonym">Lampyris pyralis</name>
    <dbReference type="NCBI Taxonomy" id="7054"/>
    <lineage>
        <taxon>Eukaryota</taxon>
        <taxon>Metazoa</taxon>
        <taxon>Ecdysozoa</taxon>
        <taxon>Arthropoda</taxon>
        <taxon>Hexapoda</taxon>
        <taxon>Insecta</taxon>
        <taxon>Pterygota</taxon>
        <taxon>Neoptera</taxon>
        <taxon>Endopterygota</taxon>
        <taxon>Coleoptera</taxon>
        <taxon>Polyphaga</taxon>
        <taxon>Elateriformia</taxon>
        <taxon>Elateroidea</taxon>
        <taxon>Lampyridae</taxon>
        <taxon>Lampyrinae</taxon>
        <taxon>Photinus</taxon>
    </lineage>
</organism>
<dbReference type="EMBL" id="VVIM01000007">
    <property type="protein sequence ID" value="KAB0796267.1"/>
    <property type="molecule type" value="Genomic_DNA"/>
</dbReference>
<gene>
    <name evidence="2" type="ORF">PPYR_10328</name>
</gene>
<dbReference type="InParanoid" id="A0A5N4AG18"/>
<comment type="caution">
    <text evidence="2">The sequence shown here is derived from an EMBL/GenBank/DDBJ whole genome shotgun (WGS) entry which is preliminary data.</text>
</comment>
<dbReference type="Proteomes" id="UP000327044">
    <property type="component" value="Unassembled WGS sequence"/>
</dbReference>
<accession>A0A5N4AG18</accession>
<proteinExistence type="predicted"/>
<dbReference type="AlphaFoldDB" id="A0A5N4AG18"/>
<protein>
    <submittedName>
        <fullName evidence="2">Uncharacterized protein</fullName>
    </submittedName>
</protein>
<name>A0A5N4AG18_PHOPY</name>
<feature type="region of interest" description="Disordered" evidence="1">
    <location>
        <begin position="166"/>
        <end position="193"/>
    </location>
</feature>
<dbReference type="OrthoDB" id="7208835at2759"/>
<keyword evidence="3" id="KW-1185">Reference proteome</keyword>
<feature type="compositionally biased region" description="Basic and acidic residues" evidence="1">
    <location>
        <begin position="184"/>
        <end position="193"/>
    </location>
</feature>
<reference evidence="2 3" key="1">
    <citation type="journal article" date="2018" name="Elife">
        <title>Firefly genomes illuminate parallel origins of bioluminescence in beetles.</title>
        <authorList>
            <person name="Fallon T.R."/>
            <person name="Lower S.E."/>
            <person name="Chang C.H."/>
            <person name="Bessho-Uehara M."/>
            <person name="Martin G.J."/>
            <person name="Bewick A.J."/>
            <person name="Behringer M."/>
            <person name="Debat H.J."/>
            <person name="Wong I."/>
            <person name="Day J.C."/>
            <person name="Suvorov A."/>
            <person name="Silva C.J."/>
            <person name="Stanger-Hall K.F."/>
            <person name="Hall D.W."/>
            <person name="Schmitz R.J."/>
            <person name="Nelson D.R."/>
            <person name="Lewis S.M."/>
            <person name="Shigenobu S."/>
            <person name="Bybee S.M."/>
            <person name="Larracuente A.M."/>
            <person name="Oba Y."/>
            <person name="Weng J.K."/>
        </authorList>
    </citation>
    <scope>NUCLEOTIDE SEQUENCE [LARGE SCALE GENOMIC DNA]</scope>
    <source>
        <strain evidence="2">1611_PpyrPB1</strain>
        <tissue evidence="2">Whole body</tissue>
    </source>
</reference>
<sequence>MSSNQNKKSKRKCCKPSAKALEGAFCCTPAVLNNEASISAAKSDGNIKHQELGLKQKFVNKVKSWSSKDKLIRNESATSSLKADPDVTTLSSRLENLQLSRNNSEEKMFQTKIFHARDSLESISISKSKFSVNDDSKLSLTKEIDVALSECTFNTSKTKTDSAKLTWDPWNKRGRENKRRKEKSPHTSRERTVDNLKIKKPKGCIAGDELHIPSFDMKRIDGRACEDTYVYHPHNNPPKCVTFVNHVDVIYFANDEILRKVSEPLKKESDQQIRNKEMRKGHVPCTLFGKRQSASENYMSAWFRK</sequence>
<evidence type="ECO:0000313" key="3">
    <source>
        <dbReference type="Proteomes" id="UP000327044"/>
    </source>
</evidence>
<evidence type="ECO:0000256" key="1">
    <source>
        <dbReference type="SAM" id="MobiDB-lite"/>
    </source>
</evidence>
<evidence type="ECO:0000313" key="2">
    <source>
        <dbReference type="EMBL" id="KAB0796267.1"/>
    </source>
</evidence>